<evidence type="ECO:0000313" key="3">
    <source>
        <dbReference type="EMBL" id="CCO17833.1"/>
    </source>
</evidence>
<evidence type="ECO:0000256" key="2">
    <source>
        <dbReference type="SAM" id="MobiDB-lite"/>
    </source>
</evidence>
<dbReference type="KEGG" id="bpg:Bathy08g04000"/>
<gene>
    <name evidence="3" type="ORF">Bathy08g04000</name>
</gene>
<dbReference type="Gene3D" id="1.25.40.10">
    <property type="entry name" value="Tetratricopeptide repeat domain"/>
    <property type="match status" value="2"/>
</dbReference>
<dbReference type="GeneID" id="19014379"/>
<organism evidence="3 4">
    <name type="scientific">Bathycoccus prasinos</name>
    <dbReference type="NCBI Taxonomy" id="41875"/>
    <lineage>
        <taxon>Eukaryota</taxon>
        <taxon>Viridiplantae</taxon>
        <taxon>Chlorophyta</taxon>
        <taxon>Mamiellophyceae</taxon>
        <taxon>Mamiellales</taxon>
        <taxon>Bathycoccaceae</taxon>
        <taxon>Bathycoccus</taxon>
    </lineage>
</organism>
<dbReference type="RefSeq" id="XP_007511712.1">
    <property type="nucleotide sequence ID" value="XM_007511650.1"/>
</dbReference>
<feature type="region of interest" description="Disordered" evidence="2">
    <location>
        <begin position="1"/>
        <end position="55"/>
    </location>
</feature>
<dbReference type="SMART" id="SM00028">
    <property type="entry name" value="TPR"/>
    <property type="match status" value="3"/>
</dbReference>
<dbReference type="OrthoDB" id="1914839at2759"/>
<feature type="compositionally biased region" description="Acidic residues" evidence="2">
    <location>
        <begin position="281"/>
        <end position="300"/>
    </location>
</feature>
<dbReference type="InterPro" id="IPR019734">
    <property type="entry name" value="TPR_rpt"/>
</dbReference>
<feature type="region of interest" description="Disordered" evidence="2">
    <location>
        <begin position="259"/>
        <end position="302"/>
    </location>
</feature>
<keyword evidence="4" id="KW-1185">Reference proteome</keyword>
<dbReference type="SUPFAM" id="SSF48452">
    <property type="entry name" value="TPR-like"/>
    <property type="match status" value="1"/>
</dbReference>
<dbReference type="eggNOG" id="ENOG502RREP">
    <property type="taxonomic scope" value="Eukaryota"/>
</dbReference>
<dbReference type="PROSITE" id="PS50005">
    <property type="entry name" value="TPR"/>
    <property type="match status" value="1"/>
</dbReference>
<accession>K8F8A5</accession>
<feature type="compositionally biased region" description="Basic and acidic residues" evidence="2">
    <location>
        <begin position="259"/>
        <end position="269"/>
    </location>
</feature>
<dbReference type="Proteomes" id="UP000198341">
    <property type="component" value="Chromosome 8"/>
</dbReference>
<proteinExistence type="predicted"/>
<feature type="repeat" description="TPR" evidence="1">
    <location>
        <begin position="91"/>
        <end position="124"/>
    </location>
</feature>
<sequence>MGGANGKSKKKKSPRDGKSGGKSANYKKTGMKGGGMSGGDNATNKNTNGKSSTARALETQIESALTHISYDRIEQGLLELKDICKKNSTNVDALETYAYALAEYGDQEEALDALRDAAKANPDSGYEKFMYLGQLLDDGKAATACTKKGLDLLEEQMKKGDAPVADRHCSACCALAEQILGCRDEEDGMDGDNAVDDETAKAVEELLKRAQQSDKESAEPMQVLACLRNEQGKKDEALKYLRESIAKWRKPMQLVQETKKERDIYERKRPAPGAKDYASSSEDDMEKEEEEEKDDDDDEEYTPRFQDYEVSFEFRFETAKLLLEIDTSAALAIEILEELLEERDGIVDVWYLLAYAHYGANELDDSLEIIEIGEKLAAKSKDTGVLQEAEAEGALMNFAELKHVIEEVRRECDEQVK</sequence>
<dbReference type="STRING" id="41875.K8F8A5"/>
<reference evidence="3 4" key="1">
    <citation type="submission" date="2011-10" db="EMBL/GenBank/DDBJ databases">
        <authorList>
            <person name="Genoscope - CEA"/>
        </authorList>
    </citation>
    <scope>NUCLEOTIDE SEQUENCE [LARGE SCALE GENOMIC DNA]</scope>
    <source>
        <strain evidence="3 4">RCC 1105</strain>
    </source>
</reference>
<evidence type="ECO:0000313" key="4">
    <source>
        <dbReference type="Proteomes" id="UP000198341"/>
    </source>
</evidence>
<feature type="compositionally biased region" description="Polar residues" evidence="2">
    <location>
        <begin position="40"/>
        <end position="54"/>
    </location>
</feature>
<dbReference type="EMBL" id="FO082271">
    <property type="protein sequence ID" value="CCO17833.1"/>
    <property type="molecule type" value="Genomic_DNA"/>
</dbReference>
<dbReference type="AlphaFoldDB" id="K8F8A5"/>
<keyword evidence="1" id="KW-0802">TPR repeat</keyword>
<dbReference type="CDD" id="cd24142">
    <property type="entry name" value="ACL4-like"/>
    <property type="match status" value="1"/>
</dbReference>
<protein>
    <submittedName>
        <fullName evidence="3">Uncharacterized protein</fullName>
    </submittedName>
</protein>
<dbReference type="InterPro" id="IPR011990">
    <property type="entry name" value="TPR-like_helical_dom_sf"/>
</dbReference>
<evidence type="ECO:0000256" key="1">
    <source>
        <dbReference type="PROSITE-ProRule" id="PRU00339"/>
    </source>
</evidence>
<name>K8F8A5_9CHLO</name>